<organism evidence="2 3">
    <name type="scientific">Stephania cephalantha</name>
    <dbReference type="NCBI Taxonomy" id="152367"/>
    <lineage>
        <taxon>Eukaryota</taxon>
        <taxon>Viridiplantae</taxon>
        <taxon>Streptophyta</taxon>
        <taxon>Embryophyta</taxon>
        <taxon>Tracheophyta</taxon>
        <taxon>Spermatophyta</taxon>
        <taxon>Magnoliopsida</taxon>
        <taxon>Ranunculales</taxon>
        <taxon>Menispermaceae</taxon>
        <taxon>Menispermoideae</taxon>
        <taxon>Cissampelideae</taxon>
        <taxon>Stephania</taxon>
    </lineage>
</organism>
<dbReference type="AlphaFoldDB" id="A0AAP0NN44"/>
<name>A0AAP0NN44_9MAGN</name>
<protein>
    <submittedName>
        <fullName evidence="2">Uncharacterized protein</fullName>
    </submittedName>
</protein>
<evidence type="ECO:0000313" key="2">
    <source>
        <dbReference type="EMBL" id="KAK9112853.1"/>
    </source>
</evidence>
<sequence length="189" mass="20114">MTLPPLSSIPSTISNVIPFITFLTPPLQIKKIDKAPGVQSILASYIETVSTTISNFFPSVAAWIALAFRFSCSQFDMASNNPFILGLFAMALFLSSMEVSQSARYLLDTPAPSTPVLPTLPTPTLPPLLATPPLPKPTLPPLPTPQTPSMPAIPTAPKTILPPLPSIPLPSLPLPTLPTFPTTTPQSHN</sequence>
<proteinExistence type="predicted"/>
<feature type="compositionally biased region" description="Pro residues" evidence="1">
    <location>
        <begin position="127"/>
        <end position="148"/>
    </location>
</feature>
<evidence type="ECO:0000256" key="1">
    <source>
        <dbReference type="SAM" id="MobiDB-lite"/>
    </source>
</evidence>
<feature type="region of interest" description="Disordered" evidence="1">
    <location>
        <begin position="127"/>
        <end position="155"/>
    </location>
</feature>
<dbReference type="EMBL" id="JBBNAG010000008">
    <property type="protein sequence ID" value="KAK9112853.1"/>
    <property type="molecule type" value="Genomic_DNA"/>
</dbReference>
<gene>
    <name evidence="2" type="ORF">Scep_020372</name>
</gene>
<reference evidence="2 3" key="1">
    <citation type="submission" date="2024-01" db="EMBL/GenBank/DDBJ databases">
        <title>Genome assemblies of Stephania.</title>
        <authorList>
            <person name="Yang L."/>
        </authorList>
    </citation>
    <scope>NUCLEOTIDE SEQUENCE [LARGE SCALE GENOMIC DNA]</scope>
    <source>
        <strain evidence="2">JXDWG</strain>
        <tissue evidence="2">Leaf</tissue>
    </source>
</reference>
<evidence type="ECO:0000313" key="3">
    <source>
        <dbReference type="Proteomes" id="UP001419268"/>
    </source>
</evidence>
<keyword evidence="3" id="KW-1185">Reference proteome</keyword>
<comment type="caution">
    <text evidence="2">The sequence shown here is derived from an EMBL/GenBank/DDBJ whole genome shotgun (WGS) entry which is preliminary data.</text>
</comment>
<accession>A0AAP0NN44</accession>
<dbReference type="Proteomes" id="UP001419268">
    <property type="component" value="Unassembled WGS sequence"/>
</dbReference>